<keyword evidence="3" id="KW-0670">Pyruvate</keyword>
<evidence type="ECO:0000256" key="1">
    <source>
        <dbReference type="SAM" id="MobiDB-lite"/>
    </source>
</evidence>
<dbReference type="GeneID" id="39872477"/>
<dbReference type="OrthoDB" id="360455at2759"/>
<dbReference type="EMBL" id="BDSA01000001">
    <property type="protein sequence ID" value="GBE58707.1"/>
    <property type="molecule type" value="Genomic_DNA"/>
</dbReference>
<gene>
    <name evidence="3" type="ORF">BOVATA_002000</name>
</gene>
<dbReference type="AlphaFoldDB" id="A0A2H6K6T0"/>
<feature type="chain" id="PRO_5014164984" evidence="2">
    <location>
        <begin position="41"/>
        <end position="1099"/>
    </location>
</feature>
<evidence type="ECO:0000313" key="3">
    <source>
        <dbReference type="EMBL" id="GBE58707.1"/>
    </source>
</evidence>
<dbReference type="Proteomes" id="UP000236319">
    <property type="component" value="Unassembled WGS sequence"/>
</dbReference>
<dbReference type="VEuPathDB" id="PiroplasmaDB:BOVATA_002000"/>
<feature type="compositionally biased region" description="Basic and acidic residues" evidence="1">
    <location>
        <begin position="1036"/>
        <end position="1058"/>
    </location>
</feature>
<accession>A0A2H6K6T0</accession>
<feature type="signal peptide" evidence="2">
    <location>
        <begin position="1"/>
        <end position="40"/>
    </location>
</feature>
<keyword evidence="4" id="KW-1185">Reference proteome</keyword>
<reference evidence="3 4" key="1">
    <citation type="journal article" date="2017" name="BMC Genomics">
        <title>Whole-genome assembly of Babesia ovata and comparative genomics between closely related pathogens.</title>
        <authorList>
            <person name="Yamagishi J."/>
            <person name="Asada M."/>
            <person name="Hakimi H."/>
            <person name="Tanaka T.Q."/>
            <person name="Sugimoto C."/>
            <person name="Kawazu S."/>
        </authorList>
    </citation>
    <scope>NUCLEOTIDE SEQUENCE [LARGE SCALE GENOMIC DNA]</scope>
    <source>
        <strain evidence="3 4">Miyake</strain>
    </source>
</reference>
<feature type="region of interest" description="Disordered" evidence="1">
    <location>
        <begin position="1035"/>
        <end position="1058"/>
    </location>
</feature>
<organism evidence="3 4">
    <name type="scientific">Babesia ovata</name>
    <dbReference type="NCBI Taxonomy" id="189622"/>
    <lineage>
        <taxon>Eukaryota</taxon>
        <taxon>Sar</taxon>
        <taxon>Alveolata</taxon>
        <taxon>Apicomplexa</taxon>
        <taxon>Aconoidasida</taxon>
        <taxon>Piroplasmida</taxon>
        <taxon>Babesiidae</taxon>
        <taxon>Babesia</taxon>
    </lineage>
</organism>
<name>A0A2H6K6T0_9APIC</name>
<protein>
    <submittedName>
        <fullName evidence="3">Indolepyruvate oxidoreductase subunit, putative</fullName>
    </submittedName>
</protein>
<dbReference type="RefSeq" id="XP_028864950.1">
    <property type="nucleotide sequence ID" value="XM_029009117.1"/>
</dbReference>
<evidence type="ECO:0000313" key="4">
    <source>
        <dbReference type="Proteomes" id="UP000236319"/>
    </source>
</evidence>
<sequence>MVLPCARRPCSTLPTSSRLLFLVLLCTCVINEVALPAVGALSISTTNGALLGSGNAFGGHHGFAGGKPVGAARHQQNARFGYRAVPAYATPAVPVSVSKVKCGEIVVGVPERRNEDGTVEVDIGAETPLVVARESLVFLNDEERGRFDKILASFGQPEFVPQKSVDELVGDTLIRARQMNVRKRMTHMRPRLIYPDDCKKDTTATQILSYDLGVGGEIRPRQLSTPRIAGRKQPHCWFREDQMEFIVTDVDVYGNKLLGEVWSPSIVETKRQAYMAMAVESVKPTCPISPYMAVIKEREGDLLVLQLLDEHLEGFNAYSMALPKDNPGDRVMVYLAAADPDLQHVYFTRSGIGNEQLREENLKVLYDEMLMYYVKTGRWFRAQYEEDHGESIQLRVAGKPMPESNYAAHIFLSQMPYFSPEGLLNETFKRLNMPNEHFYYHDTMINVGKLNYGFNYDNCMFVRVHEYKLPQTYHVDDKVKVSRSVQSIELTTLNVCKPQGQLEKGFKKLTEQKVEDMKDLKMYTSYPSLVLGQDDGYLYLAINYLRKPDFTLADDYFVGIMKLVPKSKTAPPGSFINARVAAISQNQVNMRYMQTKSEIGGHDSFKYTAFTHWLNEVNEGKQTFGLSRFEQQKRLNLIWMDGLCIPPPGSPQYDKYLALQPAITETAYVHAIDESLSPMGAENVVDQTINGRQRPLAPASLTTSLLRVARQYRDESEKRRHVPIDMANFGSYTIEFDEHPDYAIAPPRYYLHNREIRMALIEELLNGRELWKFKRTLDMARLRTEGEIKAFFYDTRGRSFYRLLERMRDPLERRKLKPKEPLYFERSIKILLSGIQDFYLEAIYDATDREKLIFASLVPRSGKIGDFVQMDELEQYDRYVRNDFVMDKEAREALQRVLRILSHPNNSLMSHMRHRHRTIPDDLFYAYRKTLHYETWVDYKMPEEELREEHLASKGKPLLPPVSELVKEPDKFPMYLEKRGLTQIKGLYTELMRMSRAPKAEQFEMSLVRLKSGAGSRADDDIEPEDVDFLMEDEVVEQKQEDSSAEETPERPRPKVRITSKEWRNLNKVNYGFNKEELKQFIKDIKEFKPVHGLRLPML</sequence>
<evidence type="ECO:0000256" key="2">
    <source>
        <dbReference type="SAM" id="SignalP"/>
    </source>
</evidence>
<keyword evidence="2" id="KW-0732">Signal</keyword>
<comment type="caution">
    <text evidence="3">The sequence shown here is derived from an EMBL/GenBank/DDBJ whole genome shotgun (WGS) entry which is preliminary data.</text>
</comment>
<proteinExistence type="predicted"/>